<evidence type="ECO:0000313" key="5">
    <source>
        <dbReference type="EMBL" id="QKZ16903.1"/>
    </source>
</evidence>
<evidence type="ECO:0000313" key="4">
    <source>
        <dbReference type="EMBL" id="QKZ16114.1"/>
    </source>
</evidence>
<dbReference type="Gene3D" id="3.90.180.10">
    <property type="entry name" value="Medium-chain alcohol dehydrogenases, catalytic domain"/>
    <property type="match status" value="1"/>
</dbReference>
<evidence type="ECO:0000256" key="2">
    <source>
        <dbReference type="SAM" id="MobiDB-lite"/>
    </source>
</evidence>
<proteinExistence type="predicted"/>
<dbReference type="AlphaFoldDB" id="A0A7H8T073"/>
<dbReference type="Pfam" id="PF08240">
    <property type="entry name" value="ADH_N"/>
    <property type="match status" value="1"/>
</dbReference>
<dbReference type="Gene3D" id="3.40.50.720">
    <property type="entry name" value="NAD(P)-binding Rossmann-like Domain"/>
    <property type="match status" value="1"/>
</dbReference>
<keyword evidence="1" id="KW-0521">NADP</keyword>
<feature type="domain" description="Enoyl reductase (ER)" evidence="3">
    <location>
        <begin position="10"/>
        <end position="337"/>
    </location>
</feature>
<dbReference type="SUPFAM" id="SSF51735">
    <property type="entry name" value="NAD(P)-binding Rossmann-fold domains"/>
    <property type="match status" value="1"/>
</dbReference>
<dbReference type="GO" id="GO:0016491">
    <property type="term" value="F:oxidoreductase activity"/>
    <property type="evidence" value="ECO:0007669"/>
    <property type="project" value="InterPro"/>
</dbReference>
<dbReference type="SUPFAM" id="SSF50129">
    <property type="entry name" value="GroES-like"/>
    <property type="match status" value="1"/>
</dbReference>
<dbReference type="InterPro" id="IPR013149">
    <property type="entry name" value="ADH-like_C"/>
</dbReference>
<accession>A0A7H8T073</accession>
<dbReference type="InterPro" id="IPR020843">
    <property type="entry name" value="ER"/>
</dbReference>
<keyword evidence="6" id="KW-1185">Reference proteome</keyword>
<organism evidence="5 6">
    <name type="scientific">Streptomyces chartreusis</name>
    <dbReference type="NCBI Taxonomy" id="1969"/>
    <lineage>
        <taxon>Bacteria</taxon>
        <taxon>Bacillati</taxon>
        <taxon>Actinomycetota</taxon>
        <taxon>Actinomycetes</taxon>
        <taxon>Kitasatosporales</taxon>
        <taxon>Streptomycetaceae</taxon>
        <taxon>Streptomyces</taxon>
    </lineage>
</organism>
<dbReference type="SMART" id="SM00829">
    <property type="entry name" value="PKS_ER"/>
    <property type="match status" value="1"/>
</dbReference>
<protein>
    <submittedName>
        <fullName evidence="5">NADPH:quinone reductase</fullName>
    </submittedName>
</protein>
<dbReference type="RefSeq" id="WP_176573810.1">
    <property type="nucleotide sequence ID" value="NZ_CBDRGH010000074.1"/>
</dbReference>
<dbReference type="CDD" id="cd08253">
    <property type="entry name" value="zeta_crystallin"/>
    <property type="match status" value="1"/>
</dbReference>
<evidence type="ECO:0000313" key="6">
    <source>
        <dbReference type="Proteomes" id="UP000509418"/>
    </source>
</evidence>
<reference evidence="5 6" key="1">
    <citation type="submission" date="2020-06" db="EMBL/GenBank/DDBJ databases">
        <title>Genome mining for natural products.</title>
        <authorList>
            <person name="Zhang B."/>
            <person name="Shi J."/>
            <person name="Ge H."/>
        </authorList>
    </citation>
    <scope>NUCLEOTIDE SEQUENCE [LARGE SCALE GENOMIC DNA]</scope>
    <source>
        <strain evidence="5 6">NA02069</strain>
    </source>
</reference>
<dbReference type="PANTHER" id="PTHR44154">
    <property type="entry name" value="QUINONE OXIDOREDUCTASE"/>
    <property type="match status" value="1"/>
</dbReference>
<dbReference type="Proteomes" id="UP000509418">
    <property type="component" value="Chromosome"/>
</dbReference>
<dbReference type="EMBL" id="CP056041">
    <property type="protein sequence ID" value="QKZ16114.1"/>
    <property type="molecule type" value="Genomic_DNA"/>
</dbReference>
<sequence length="340" mass="35126">MKAVVYSRAGGPEVLQLAERPMPEPGPSEVRVKVKVSAVNPSDWKARQEGGPHRNTSFPEVVPNQDGAGIIDAVGSDIRGYEEGQRVWLLEAARQRPTGTAQEYVVLPANHVVPLPGRASFDLGATLGVPALTAHRALTVADQGPARLAPGALSGRAVLVAGGAGAVGHAAIELAQWAGAEVVTTVSSDEKAKLAGAAGAHHVVNYRTTNAANAIRKIFPDGVDVVVEVSPTANAEQNQAVLAPNGTIAMYANNGGDAMTVPLRPLLAANARLQFIWVYTIPKAAKTQAIEDVNAAVAAGALRVGEAAGLPLHRFPLERTADAHTAVESGVVGKVLIDVG</sequence>
<evidence type="ECO:0000256" key="1">
    <source>
        <dbReference type="ARBA" id="ARBA00022857"/>
    </source>
</evidence>
<feature type="region of interest" description="Disordered" evidence="2">
    <location>
        <begin position="43"/>
        <end position="63"/>
    </location>
</feature>
<dbReference type="InterPro" id="IPR011032">
    <property type="entry name" value="GroES-like_sf"/>
</dbReference>
<dbReference type="InterPro" id="IPR036291">
    <property type="entry name" value="NAD(P)-bd_dom_sf"/>
</dbReference>
<gene>
    <name evidence="4" type="ORF">HUT05_01125</name>
    <name evidence="5" type="ORF">HUT05_05670</name>
</gene>
<dbReference type="EMBL" id="CP056041">
    <property type="protein sequence ID" value="QKZ16903.1"/>
    <property type="molecule type" value="Genomic_DNA"/>
</dbReference>
<dbReference type="PANTHER" id="PTHR44154:SF1">
    <property type="entry name" value="QUINONE OXIDOREDUCTASE"/>
    <property type="match status" value="1"/>
</dbReference>
<name>A0A7H8T073_STRCX</name>
<evidence type="ECO:0000259" key="3">
    <source>
        <dbReference type="SMART" id="SM00829"/>
    </source>
</evidence>
<dbReference type="InterPro" id="IPR013154">
    <property type="entry name" value="ADH-like_N"/>
</dbReference>
<dbReference type="Pfam" id="PF00107">
    <property type="entry name" value="ADH_zinc_N"/>
    <property type="match status" value="1"/>
</dbReference>
<dbReference type="InterPro" id="IPR051603">
    <property type="entry name" value="Zinc-ADH_QOR/CCCR"/>
</dbReference>